<dbReference type="RefSeq" id="WP_283434333.1">
    <property type="nucleotide sequence ID" value="NZ_FXUG01000013.1"/>
</dbReference>
<evidence type="ECO:0000313" key="2">
    <source>
        <dbReference type="Proteomes" id="UP001158067"/>
    </source>
</evidence>
<sequence>MSVPTPNIDQLLSDHLDGWLEGEDLEFIEAQLRDDPAILAQYQSMLADRESLRAAFRQAKPATGLPKDFAAQVVAQANLRRAGEASSVEVASAAPIRATESSSNWNKTFLVSAVVATAAALLLMATLATRDTATAPSLAQNQPESIENRDLESPRLAVSEPIAGQPSLDTFASEPKIAELKIAEPQIADSKTTGAQNGAGVESFADMQRSADMPVAAAPSGTAPELAQIASASVPETAAFPTPQSQSAVSVSQPEDRSFAGAVLVYDIQLTTAGRVGRAVSRAMKSVGMAETSRQPIDQALVQAAESVESLDGESKFQILYLRASAKKLDRLFETLLNDSEGVDSVGLSLVTDSPILKLTDNLEKVDPTEVQHGDLVAASNADQRAVSFDLQSGQNDELSVLRRLLDDKTFMPMTRKSKPTSTATAGSGRDVLSRVLVIIR</sequence>
<dbReference type="Proteomes" id="UP001158067">
    <property type="component" value="Unassembled WGS sequence"/>
</dbReference>
<evidence type="ECO:0000313" key="1">
    <source>
        <dbReference type="EMBL" id="SMP70568.1"/>
    </source>
</evidence>
<reference evidence="1 2" key="1">
    <citation type="submission" date="2017-05" db="EMBL/GenBank/DDBJ databases">
        <authorList>
            <person name="Varghese N."/>
            <person name="Submissions S."/>
        </authorList>
    </citation>
    <scope>NUCLEOTIDE SEQUENCE [LARGE SCALE GENOMIC DNA]</scope>
    <source>
        <strain evidence="1 2">DSM 25457</strain>
    </source>
</reference>
<protein>
    <submittedName>
        <fullName evidence="1">Uncharacterized protein</fullName>
    </submittedName>
</protein>
<proteinExistence type="predicted"/>
<gene>
    <name evidence="1" type="ORF">SAMN06265222_11379</name>
</gene>
<organism evidence="1 2">
    <name type="scientific">Neorhodopirellula lusitana</name>
    <dbReference type="NCBI Taxonomy" id="445327"/>
    <lineage>
        <taxon>Bacteria</taxon>
        <taxon>Pseudomonadati</taxon>
        <taxon>Planctomycetota</taxon>
        <taxon>Planctomycetia</taxon>
        <taxon>Pirellulales</taxon>
        <taxon>Pirellulaceae</taxon>
        <taxon>Neorhodopirellula</taxon>
    </lineage>
</organism>
<comment type="caution">
    <text evidence="1">The sequence shown here is derived from an EMBL/GenBank/DDBJ whole genome shotgun (WGS) entry which is preliminary data.</text>
</comment>
<keyword evidence="2" id="KW-1185">Reference proteome</keyword>
<dbReference type="EMBL" id="FXUG01000013">
    <property type="protein sequence ID" value="SMP70568.1"/>
    <property type="molecule type" value="Genomic_DNA"/>
</dbReference>
<name>A0ABY1QGD5_9BACT</name>
<accession>A0ABY1QGD5</accession>